<comment type="caution">
    <text evidence="1">The sequence shown here is derived from an EMBL/GenBank/DDBJ whole genome shotgun (WGS) entry which is preliminary data.</text>
</comment>
<dbReference type="AlphaFoldDB" id="A0A9P6H8V8"/>
<reference evidence="1" key="2">
    <citation type="submission" date="2020-11" db="EMBL/GenBank/DDBJ databases">
        <authorList>
            <consortium name="DOE Joint Genome Institute"/>
            <person name="Kuo A."/>
            <person name="Miyauchi S."/>
            <person name="Kiss E."/>
            <person name="Drula E."/>
            <person name="Kohler A."/>
            <person name="Sanchez-Garcia M."/>
            <person name="Andreopoulos B."/>
            <person name="Barry K.W."/>
            <person name="Bonito G."/>
            <person name="Buee M."/>
            <person name="Carver A."/>
            <person name="Chen C."/>
            <person name="Cichocki N."/>
            <person name="Clum A."/>
            <person name="Culley D."/>
            <person name="Crous P.W."/>
            <person name="Fauchery L."/>
            <person name="Girlanda M."/>
            <person name="Hayes R."/>
            <person name="Keri Z."/>
            <person name="Labutti K."/>
            <person name="Lipzen A."/>
            <person name="Lombard V."/>
            <person name="Magnuson J."/>
            <person name="Maillard F."/>
            <person name="Morin E."/>
            <person name="Murat C."/>
            <person name="Nolan M."/>
            <person name="Ohm R."/>
            <person name="Pangilinan J."/>
            <person name="Pereira M."/>
            <person name="Perotto S."/>
            <person name="Peter M."/>
            <person name="Riley R."/>
            <person name="Sitrit Y."/>
            <person name="Stielow B."/>
            <person name="Szollosi G."/>
            <person name="Zifcakova L."/>
            <person name="Stursova M."/>
            <person name="Spatafora J.W."/>
            <person name="Tedersoo L."/>
            <person name="Vaario L.-M."/>
            <person name="Yamada A."/>
            <person name="Yan M."/>
            <person name="Wang P."/>
            <person name="Xu J."/>
            <person name="Bruns T."/>
            <person name="Baldrian P."/>
            <person name="Vilgalys R."/>
            <person name="Henrissat B."/>
            <person name="Grigoriev I.V."/>
            <person name="Hibbett D."/>
            <person name="Nagy L.G."/>
            <person name="Martin F.M."/>
        </authorList>
    </citation>
    <scope>NUCLEOTIDE SEQUENCE</scope>
    <source>
        <strain evidence="1">UH-Tt-Lm1</strain>
    </source>
</reference>
<dbReference type="EMBL" id="WIUZ02000016">
    <property type="protein sequence ID" value="KAF9780646.1"/>
    <property type="molecule type" value="Genomic_DNA"/>
</dbReference>
<dbReference type="OrthoDB" id="2272314at2759"/>
<keyword evidence="2" id="KW-1185">Reference proteome</keyword>
<gene>
    <name evidence="1" type="ORF">BJ322DRAFT_1011832</name>
</gene>
<evidence type="ECO:0000313" key="2">
    <source>
        <dbReference type="Proteomes" id="UP000736335"/>
    </source>
</evidence>
<name>A0A9P6H8V8_9AGAM</name>
<feature type="non-terminal residue" evidence="1">
    <location>
        <position position="235"/>
    </location>
</feature>
<organism evidence="1 2">
    <name type="scientific">Thelephora terrestris</name>
    <dbReference type="NCBI Taxonomy" id="56493"/>
    <lineage>
        <taxon>Eukaryota</taxon>
        <taxon>Fungi</taxon>
        <taxon>Dikarya</taxon>
        <taxon>Basidiomycota</taxon>
        <taxon>Agaricomycotina</taxon>
        <taxon>Agaricomycetes</taxon>
        <taxon>Thelephorales</taxon>
        <taxon>Thelephoraceae</taxon>
        <taxon>Thelephora</taxon>
    </lineage>
</organism>
<dbReference type="PANTHER" id="PTHR45786">
    <property type="entry name" value="DNA BINDING PROTEIN-LIKE"/>
    <property type="match status" value="1"/>
</dbReference>
<accession>A0A9P6H8V8</accession>
<reference evidence="1" key="1">
    <citation type="journal article" date="2020" name="Nat. Commun.">
        <title>Large-scale genome sequencing of mycorrhizal fungi provides insights into the early evolution of symbiotic traits.</title>
        <authorList>
            <person name="Miyauchi S."/>
            <person name="Kiss E."/>
            <person name="Kuo A."/>
            <person name="Drula E."/>
            <person name="Kohler A."/>
            <person name="Sanchez-Garcia M."/>
            <person name="Morin E."/>
            <person name="Andreopoulos B."/>
            <person name="Barry K.W."/>
            <person name="Bonito G."/>
            <person name="Buee M."/>
            <person name="Carver A."/>
            <person name="Chen C."/>
            <person name="Cichocki N."/>
            <person name="Clum A."/>
            <person name="Culley D."/>
            <person name="Crous P.W."/>
            <person name="Fauchery L."/>
            <person name="Girlanda M."/>
            <person name="Hayes R.D."/>
            <person name="Keri Z."/>
            <person name="LaButti K."/>
            <person name="Lipzen A."/>
            <person name="Lombard V."/>
            <person name="Magnuson J."/>
            <person name="Maillard F."/>
            <person name="Murat C."/>
            <person name="Nolan M."/>
            <person name="Ohm R.A."/>
            <person name="Pangilinan J."/>
            <person name="Pereira M.F."/>
            <person name="Perotto S."/>
            <person name="Peter M."/>
            <person name="Pfister S."/>
            <person name="Riley R."/>
            <person name="Sitrit Y."/>
            <person name="Stielow J.B."/>
            <person name="Szollosi G."/>
            <person name="Zifcakova L."/>
            <person name="Stursova M."/>
            <person name="Spatafora J.W."/>
            <person name="Tedersoo L."/>
            <person name="Vaario L.M."/>
            <person name="Yamada A."/>
            <person name="Yan M."/>
            <person name="Wang P."/>
            <person name="Xu J."/>
            <person name="Bruns T."/>
            <person name="Baldrian P."/>
            <person name="Vilgalys R."/>
            <person name="Dunand C."/>
            <person name="Henrissat B."/>
            <person name="Grigoriev I.V."/>
            <person name="Hibbett D."/>
            <person name="Nagy L.G."/>
            <person name="Martin F.M."/>
        </authorList>
    </citation>
    <scope>NUCLEOTIDE SEQUENCE</scope>
    <source>
        <strain evidence="1">UH-Tt-Lm1</strain>
    </source>
</reference>
<sequence length="235" mass="26434">MERSTASGSSDSHPLFSMCCGNANIRLPAIAPPPPQLLYFFIESTPEAQRFLDNIRQYNAALAFTSLGVKVDNTVNAGGGGPPTFRIHGELHHQLGSLLPRDGESPVYAQLYIYDSHIALEHRMNRNSGLDSHTMQRLQDLILEHHRWATTFKNAAKVFEQTHCRDVSINLTTNRNRDPRRYNLPASDEVAIIVPGDGTQSYGRRDIVLHLQDGPLWRISDGSAMYECLQYPFLF</sequence>
<evidence type="ECO:0008006" key="3">
    <source>
        <dbReference type="Google" id="ProtNLM"/>
    </source>
</evidence>
<proteinExistence type="predicted"/>
<dbReference type="Proteomes" id="UP000736335">
    <property type="component" value="Unassembled WGS sequence"/>
</dbReference>
<dbReference type="PANTHER" id="PTHR45786:SF74">
    <property type="entry name" value="ATP-DEPENDENT DNA HELICASE"/>
    <property type="match status" value="1"/>
</dbReference>
<evidence type="ECO:0000313" key="1">
    <source>
        <dbReference type="EMBL" id="KAF9780646.1"/>
    </source>
</evidence>
<protein>
    <recommendedName>
        <fullName evidence="3">Helitron helicase-like domain-containing protein</fullName>
    </recommendedName>
</protein>